<reference evidence="2 3" key="1">
    <citation type="journal article" date="2019" name="Int. J. Syst. Evol. Microbiol.">
        <title>The Global Catalogue of Microorganisms (GCM) 10K type strain sequencing project: providing services to taxonomists for standard genome sequencing and annotation.</title>
        <authorList>
            <consortium name="The Broad Institute Genomics Platform"/>
            <consortium name="The Broad Institute Genome Sequencing Center for Infectious Disease"/>
            <person name="Wu L."/>
            <person name="Ma J."/>
        </authorList>
    </citation>
    <scope>NUCLEOTIDE SEQUENCE [LARGE SCALE GENOMIC DNA]</scope>
    <source>
        <strain evidence="2 3">JCM 6242</strain>
    </source>
</reference>
<keyword evidence="1" id="KW-0732">Signal</keyword>
<feature type="signal peptide" evidence="1">
    <location>
        <begin position="1"/>
        <end position="40"/>
    </location>
</feature>
<comment type="caution">
    <text evidence="2">The sequence shown here is derived from an EMBL/GenBank/DDBJ whole genome shotgun (WGS) entry which is preliminary data.</text>
</comment>
<evidence type="ECO:0008006" key="4">
    <source>
        <dbReference type="Google" id="ProtNLM"/>
    </source>
</evidence>
<dbReference type="Proteomes" id="UP001500831">
    <property type="component" value="Unassembled WGS sequence"/>
</dbReference>
<feature type="chain" id="PRO_5045979815" description="Serine/threonine protein kinase" evidence="1">
    <location>
        <begin position="41"/>
        <end position="171"/>
    </location>
</feature>
<organism evidence="2 3">
    <name type="scientific">Streptosporangium fragile</name>
    <dbReference type="NCBI Taxonomy" id="46186"/>
    <lineage>
        <taxon>Bacteria</taxon>
        <taxon>Bacillati</taxon>
        <taxon>Actinomycetota</taxon>
        <taxon>Actinomycetes</taxon>
        <taxon>Streptosporangiales</taxon>
        <taxon>Streptosporangiaceae</taxon>
        <taxon>Streptosporangium</taxon>
    </lineage>
</organism>
<dbReference type="EMBL" id="BAAAVI010000016">
    <property type="protein sequence ID" value="GAA2867396.1"/>
    <property type="molecule type" value="Genomic_DNA"/>
</dbReference>
<protein>
    <recommendedName>
        <fullName evidence="4">Serine/threonine protein kinase</fullName>
    </recommendedName>
</protein>
<accession>A0ABN3VXE8</accession>
<proteinExistence type="predicted"/>
<evidence type="ECO:0000313" key="3">
    <source>
        <dbReference type="Proteomes" id="UP001500831"/>
    </source>
</evidence>
<name>A0ABN3VXE8_9ACTN</name>
<keyword evidence="3" id="KW-1185">Reference proteome</keyword>
<evidence type="ECO:0000256" key="1">
    <source>
        <dbReference type="SAM" id="SignalP"/>
    </source>
</evidence>
<evidence type="ECO:0000313" key="2">
    <source>
        <dbReference type="EMBL" id="GAA2867396.1"/>
    </source>
</evidence>
<sequence length="171" mass="18422">MTISWTVRREPLQITRWVAGGTALAAAAALTLVSAAPAHAYPQGTCRGNSFRKVADYTLTKGAKGGEVYGTVTLYHSSLTRRKCAITRVASAYVGRTSYLYVALFADKNRNKKYDGPDIGVADGSTRYKWFAGPVYAYADQLCVRFGGAIRIGSQPIVHGGTPEGAWEYCG</sequence>
<gene>
    <name evidence="2" type="ORF">GCM10010517_26970</name>
</gene>